<reference evidence="3 4" key="1">
    <citation type="journal article" date="2004" name="Syst. Appl. Microbiol.">
        <title>Cryptoendolithic actinomycetes from antarctic sandstone rock samples: Micromonospora endolithica sp. nov. and two isolates related to Micromonospora coerulea Jensen 1932.</title>
        <authorList>
            <person name="Hirsch P."/>
            <person name="Mevs U."/>
            <person name="Kroppenstedt R.M."/>
            <person name="Schumann P."/>
            <person name="Stackebrandt E."/>
        </authorList>
    </citation>
    <scope>NUCLEOTIDE SEQUENCE [LARGE SCALE GENOMIC DNA]</scope>
    <source>
        <strain evidence="3 4">JCM 12677</strain>
    </source>
</reference>
<feature type="domain" description="GFO/IDH/MocA-like oxidoreductase" evidence="2">
    <location>
        <begin position="133"/>
        <end position="260"/>
    </location>
</feature>
<dbReference type="Pfam" id="PF01408">
    <property type="entry name" value="GFO_IDH_MocA"/>
    <property type="match status" value="1"/>
</dbReference>
<evidence type="ECO:0000313" key="4">
    <source>
        <dbReference type="Proteomes" id="UP000281726"/>
    </source>
</evidence>
<dbReference type="Pfam" id="PF22725">
    <property type="entry name" value="GFO_IDH_MocA_C3"/>
    <property type="match status" value="1"/>
</dbReference>
<feature type="domain" description="Gfo/Idh/MocA-like oxidoreductase N-terminal" evidence="1">
    <location>
        <begin position="7"/>
        <end position="124"/>
    </location>
</feature>
<dbReference type="PANTHER" id="PTHR43708:SF8">
    <property type="entry name" value="OXIDOREDUCTASE"/>
    <property type="match status" value="1"/>
</dbReference>
<dbReference type="EMBL" id="RBAK01000012">
    <property type="protein sequence ID" value="RKN41050.1"/>
    <property type="molecule type" value="Genomic_DNA"/>
</dbReference>
<protein>
    <submittedName>
        <fullName evidence="3">Gfo/Idh/MocA family oxidoreductase</fullName>
    </submittedName>
</protein>
<evidence type="ECO:0000259" key="1">
    <source>
        <dbReference type="Pfam" id="PF01408"/>
    </source>
</evidence>
<dbReference type="OrthoDB" id="256869at2"/>
<sequence length="357" mass="38746">MGRTLRGLMVGAGYFAPIQLAAWRDVSGAEIVGLVGHRDPERVASVAHDASVGWSGVDLEAAIEQLRPDFLDICTPPATHGDLVRRAVARGLPVLCQKPLAPTVTEAAELAEFAQRHRVPLVVNENWRWQPWYREAKRLIDDGAIGRPFHTTMRMRPGDGWGEHPYPDQPYFATMPRLVLFETGVHYVDTARFLFGEIEQVQCVTATVNPAVAGEDLVVAVLHTTRGGIVVYDADRSAVAETVRSPAYGTMSVEGTEGTLQVADDGTMTLLRRGGRVVPHDYRIPPGWKGGCAVAAQQHFVDVLLGEAAAETPAAEYVRTMRVVEACYLSAGQARAVRLRPDLGRAGAPDLADEGLL</sequence>
<dbReference type="Gene3D" id="3.30.360.10">
    <property type="entry name" value="Dihydrodipicolinate Reductase, domain 2"/>
    <property type="match status" value="1"/>
</dbReference>
<dbReference type="GO" id="GO:0000166">
    <property type="term" value="F:nucleotide binding"/>
    <property type="evidence" value="ECO:0007669"/>
    <property type="project" value="InterPro"/>
</dbReference>
<keyword evidence="4" id="KW-1185">Reference proteome</keyword>
<name>A0A3A9YYU6_9ACTN</name>
<dbReference type="InterPro" id="IPR000683">
    <property type="entry name" value="Gfo/Idh/MocA-like_OxRdtase_N"/>
</dbReference>
<organism evidence="3 4">
    <name type="scientific">Micromonospora endolithica</name>
    <dbReference type="NCBI Taxonomy" id="230091"/>
    <lineage>
        <taxon>Bacteria</taxon>
        <taxon>Bacillati</taxon>
        <taxon>Actinomycetota</taxon>
        <taxon>Actinomycetes</taxon>
        <taxon>Micromonosporales</taxon>
        <taxon>Micromonosporaceae</taxon>
        <taxon>Micromonospora</taxon>
    </lineage>
</organism>
<evidence type="ECO:0000313" key="3">
    <source>
        <dbReference type="EMBL" id="RKN41050.1"/>
    </source>
</evidence>
<evidence type="ECO:0000259" key="2">
    <source>
        <dbReference type="Pfam" id="PF22725"/>
    </source>
</evidence>
<proteinExistence type="predicted"/>
<dbReference type="Proteomes" id="UP000281726">
    <property type="component" value="Unassembled WGS sequence"/>
</dbReference>
<dbReference type="PANTHER" id="PTHR43708">
    <property type="entry name" value="CONSERVED EXPRESSED OXIDOREDUCTASE (EUROFUNG)"/>
    <property type="match status" value="1"/>
</dbReference>
<accession>A0A3A9YYU6</accession>
<dbReference type="SUPFAM" id="SSF51735">
    <property type="entry name" value="NAD(P)-binding Rossmann-fold domains"/>
    <property type="match status" value="1"/>
</dbReference>
<dbReference type="Gene3D" id="3.40.50.720">
    <property type="entry name" value="NAD(P)-binding Rossmann-like Domain"/>
    <property type="match status" value="1"/>
</dbReference>
<dbReference type="InterPro" id="IPR051317">
    <property type="entry name" value="Gfo/Idh/MocA_oxidoreduct"/>
</dbReference>
<dbReference type="InterPro" id="IPR055170">
    <property type="entry name" value="GFO_IDH_MocA-like_dom"/>
</dbReference>
<comment type="caution">
    <text evidence="3">The sequence shown here is derived from an EMBL/GenBank/DDBJ whole genome shotgun (WGS) entry which is preliminary data.</text>
</comment>
<dbReference type="AlphaFoldDB" id="A0A3A9YYU6"/>
<dbReference type="InterPro" id="IPR036291">
    <property type="entry name" value="NAD(P)-bd_dom_sf"/>
</dbReference>
<dbReference type="RefSeq" id="WP_120730931.1">
    <property type="nucleotide sequence ID" value="NZ_RBAK01000012.1"/>
</dbReference>
<dbReference type="SUPFAM" id="SSF55347">
    <property type="entry name" value="Glyceraldehyde-3-phosphate dehydrogenase-like, C-terminal domain"/>
    <property type="match status" value="1"/>
</dbReference>
<gene>
    <name evidence="3" type="ORF">D7223_25225</name>
</gene>